<keyword evidence="2" id="KW-1185">Reference proteome</keyword>
<proteinExistence type="predicted"/>
<dbReference type="RefSeq" id="WP_344213947.1">
    <property type="nucleotide sequence ID" value="NZ_BAAAOS010000019.1"/>
</dbReference>
<gene>
    <name evidence="1" type="ORF">GCM10009789_29230</name>
</gene>
<sequence>MLCRRRSQASGGIKLFLDRDWGTEFHWDQAELDEYVLSAHRIGWQVTAHAISAEAHDPAASTRTS</sequence>
<comment type="caution">
    <text evidence="1">The sequence shown here is derived from an EMBL/GenBank/DDBJ whole genome shotgun (WGS) entry which is preliminary data.</text>
</comment>
<organism evidence="1 2">
    <name type="scientific">Kribbella sancticallisti</name>
    <dbReference type="NCBI Taxonomy" id="460087"/>
    <lineage>
        <taxon>Bacteria</taxon>
        <taxon>Bacillati</taxon>
        <taxon>Actinomycetota</taxon>
        <taxon>Actinomycetes</taxon>
        <taxon>Propionibacteriales</taxon>
        <taxon>Kribbellaceae</taxon>
        <taxon>Kribbella</taxon>
    </lineage>
</organism>
<reference evidence="2" key="1">
    <citation type="journal article" date="2019" name="Int. J. Syst. Evol. Microbiol.">
        <title>The Global Catalogue of Microorganisms (GCM) 10K type strain sequencing project: providing services to taxonomists for standard genome sequencing and annotation.</title>
        <authorList>
            <consortium name="The Broad Institute Genomics Platform"/>
            <consortium name="The Broad Institute Genome Sequencing Center for Infectious Disease"/>
            <person name="Wu L."/>
            <person name="Ma J."/>
        </authorList>
    </citation>
    <scope>NUCLEOTIDE SEQUENCE [LARGE SCALE GENOMIC DNA]</scope>
    <source>
        <strain evidence="2">JCM 14969</strain>
    </source>
</reference>
<evidence type="ECO:0008006" key="3">
    <source>
        <dbReference type="Google" id="ProtNLM"/>
    </source>
</evidence>
<dbReference type="Proteomes" id="UP001500393">
    <property type="component" value="Unassembled WGS sequence"/>
</dbReference>
<protein>
    <recommendedName>
        <fullName evidence="3">Hydrolase</fullName>
    </recommendedName>
</protein>
<accession>A0ABP4P7Q9</accession>
<dbReference type="SUPFAM" id="SSF51556">
    <property type="entry name" value="Metallo-dependent hydrolases"/>
    <property type="match status" value="1"/>
</dbReference>
<dbReference type="EMBL" id="BAAAOS010000019">
    <property type="protein sequence ID" value="GAA1573881.1"/>
    <property type="molecule type" value="Genomic_DNA"/>
</dbReference>
<name>A0ABP4P7Q9_9ACTN</name>
<dbReference type="InterPro" id="IPR032466">
    <property type="entry name" value="Metal_Hydrolase"/>
</dbReference>
<evidence type="ECO:0000313" key="1">
    <source>
        <dbReference type="EMBL" id="GAA1573881.1"/>
    </source>
</evidence>
<evidence type="ECO:0000313" key="2">
    <source>
        <dbReference type="Proteomes" id="UP001500393"/>
    </source>
</evidence>